<dbReference type="Proteomes" id="UP000093748">
    <property type="component" value="Unassembled WGS sequence"/>
</dbReference>
<evidence type="ECO:0000256" key="1">
    <source>
        <dbReference type="ARBA" id="ARBA00004613"/>
    </source>
</evidence>
<keyword evidence="4" id="KW-0732">Signal</keyword>
<feature type="domain" description="Peptidase S1" evidence="9">
    <location>
        <begin position="65"/>
        <end position="343"/>
    </location>
</feature>
<dbReference type="SMART" id="SM00020">
    <property type="entry name" value="Tryp_SPc"/>
    <property type="match status" value="1"/>
</dbReference>
<keyword evidence="5" id="KW-1015">Disulfide bond</keyword>
<keyword evidence="3" id="KW-0964">Secreted</keyword>
<dbReference type="PROSITE" id="PS00135">
    <property type="entry name" value="TRYPSIN_SER"/>
    <property type="match status" value="1"/>
</dbReference>
<dbReference type="FunFam" id="2.40.10.10:FF:000054">
    <property type="entry name" value="Complement C1r subcomponent"/>
    <property type="match status" value="1"/>
</dbReference>
<comment type="subcellular location">
    <subcellularLocation>
        <location evidence="1">Secreted</location>
    </subcellularLocation>
</comment>
<proteinExistence type="inferred from homology"/>
<evidence type="ECO:0000259" key="9">
    <source>
        <dbReference type="PROSITE" id="PS50240"/>
    </source>
</evidence>
<dbReference type="SUPFAM" id="SSF50494">
    <property type="entry name" value="Trypsin-like serine proteases"/>
    <property type="match status" value="1"/>
</dbReference>
<accession>A0A1A5JL60</accession>
<name>A0A1A5JL60_RHILI</name>
<dbReference type="Gene3D" id="2.40.10.10">
    <property type="entry name" value="Trypsin-like serine proteases"/>
    <property type="match status" value="1"/>
</dbReference>
<dbReference type="InterPro" id="IPR043504">
    <property type="entry name" value="Peptidase_S1_PA_chymotrypsin"/>
</dbReference>
<dbReference type="PANTHER" id="PTHR24276:SF98">
    <property type="entry name" value="FI18310P1-RELATED"/>
    <property type="match status" value="1"/>
</dbReference>
<dbReference type="InterPro" id="IPR033116">
    <property type="entry name" value="TRYPSIN_SER"/>
</dbReference>
<dbReference type="InterPro" id="IPR009003">
    <property type="entry name" value="Peptidase_S1_PA"/>
</dbReference>
<organism evidence="10 11">
    <name type="scientific">Rhizobium loti</name>
    <name type="common">Mesorhizobium loti</name>
    <dbReference type="NCBI Taxonomy" id="381"/>
    <lineage>
        <taxon>Bacteria</taxon>
        <taxon>Pseudomonadati</taxon>
        <taxon>Pseudomonadota</taxon>
        <taxon>Alphaproteobacteria</taxon>
        <taxon>Hyphomicrobiales</taxon>
        <taxon>Phyllobacteriaceae</taxon>
        <taxon>Mesorhizobium</taxon>
    </lineage>
</organism>
<feature type="region of interest" description="Disordered" evidence="8">
    <location>
        <begin position="343"/>
        <end position="365"/>
    </location>
</feature>
<evidence type="ECO:0000313" key="11">
    <source>
        <dbReference type="Proteomes" id="UP000093748"/>
    </source>
</evidence>
<comment type="caution">
    <text evidence="10">The sequence shown here is derived from an EMBL/GenBank/DDBJ whole genome shotgun (WGS) entry which is preliminary data.</text>
</comment>
<dbReference type="InterPro" id="IPR001314">
    <property type="entry name" value="Peptidase_S1A"/>
</dbReference>
<keyword evidence="7" id="KW-0378">Hydrolase</keyword>
<dbReference type="PROSITE" id="PS50240">
    <property type="entry name" value="TRYPSIN_DOM"/>
    <property type="match status" value="1"/>
</dbReference>
<comment type="similarity">
    <text evidence="2">Belongs to the peptidase S1 family.</text>
</comment>
<keyword evidence="7 10" id="KW-0645">Protease</keyword>
<dbReference type="FunFam" id="2.40.10.10:FF:000068">
    <property type="entry name" value="transmembrane protease serine 2"/>
    <property type="match status" value="1"/>
</dbReference>
<dbReference type="OrthoDB" id="267336at2"/>
<dbReference type="GO" id="GO:0004252">
    <property type="term" value="F:serine-type endopeptidase activity"/>
    <property type="evidence" value="ECO:0007669"/>
    <property type="project" value="InterPro"/>
</dbReference>
<dbReference type="GeneID" id="66681999"/>
<evidence type="ECO:0000256" key="8">
    <source>
        <dbReference type="SAM" id="MobiDB-lite"/>
    </source>
</evidence>
<evidence type="ECO:0000313" key="10">
    <source>
        <dbReference type="EMBL" id="OBP83579.1"/>
    </source>
</evidence>
<evidence type="ECO:0000256" key="3">
    <source>
        <dbReference type="ARBA" id="ARBA00022525"/>
    </source>
</evidence>
<evidence type="ECO:0000256" key="2">
    <source>
        <dbReference type="ARBA" id="ARBA00007664"/>
    </source>
</evidence>
<keyword evidence="6" id="KW-0325">Glycoprotein</keyword>
<sequence>MHITNRFGPIAAASLLGIAAAFVSINHGRADEGAARPEAAVSPMQRVTEARAKAAAENPDGTDRVYGGNQAEKGAYPFQVALLTTARLDDNPASQANAQFCGGSLIAPQWVLTAAHCLNDKGRPISPDSVTVLTGATDLSEGKRHKVVEVIVNEGYSEQTLDNDLGLLRLAEPADAPTIKLTREATPDTGKTTVTGWGKMQDGTFPTTLMVADLDLQPNSACNSGIKAIYAHDLKAALGDLSHRMRYSEKGIDAAANAIAADMTDPLTGNMICAGTTSGVRDACNGDSGGPLFMTGADGPVQVGVVSWGEGPADGSAACGHKDAYGIYTRLANYGGWIEAKMKTPAPAPEKPKAGLGTAQKPKTP</sequence>
<dbReference type="AlphaFoldDB" id="A0A1A5JL60"/>
<evidence type="ECO:0000256" key="5">
    <source>
        <dbReference type="ARBA" id="ARBA00023157"/>
    </source>
</evidence>
<dbReference type="GO" id="GO:0005576">
    <property type="term" value="C:extracellular region"/>
    <property type="evidence" value="ECO:0007669"/>
    <property type="project" value="UniProtKB-SubCell"/>
</dbReference>
<dbReference type="Pfam" id="PF00089">
    <property type="entry name" value="Trypsin"/>
    <property type="match status" value="1"/>
</dbReference>
<dbReference type="EMBL" id="LZTJ01000001">
    <property type="protein sequence ID" value="OBP83579.1"/>
    <property type="molecule type" value="Genomic_DNA"/>
</dbReference>
<dbReference type="CDD" id="cd00190">
    <property type="entry name" value="Tryp_SPc"/>
    <property type="match status" value="1"/>
</dbReference>
<dbReference type="RefSeq" id="WP_032931733.1">
    <property type="nucleotide sequence ID" value="NZ_LZTH01000001.1"/>
</dbReference>
<protein>
    <submittedName>
        <fullName evidence="10">Serine protease</fullName>
    </submittedName>
</protein>
<gene>
    <name evidence="10" type="ORF">BAE39_09050</name>
</gene>
<evidence type="ECO:0000256" key="7">
    <source>
        <dbReference type="RuleBase" id="RU363034"/>
    </source>
</evidence>
<dbReference type="PANTHER" id="PTHR24276">
    <property type="entry name" value="POLYSERASE-RELATED"/>
    <property type="match status" value="1"/>
</dbReference>
<evidence type="ECO:0000256" key="6">
    <source>
        <dbReference type="ARBA" id="ARBA00023180"/>
    </source>
</evidence>
<dbReference type="GO" id="GO:0006508">
    <property type="term" value="P:proteolysis"/>
    <property type="evidence" value="ECO:0007669"/>
    <property type="project" value="UniProtKB-KW"/>
</dbReference>
<dbReference type="PRINTS" id="PR00722">
    <property type="entry name" value="CHYMOTRYPSIN"/>
</dbReference>
<dbReference type="InterPro" id="IPR050430">
    <property type="entry name" value="Peptidase_S1"/>
</dbReference>
<dbReference type="PROSITE" id="PS00134">
    <property type="entry name" value="TRYPSIN_HIS"/>
    <property type="match status" value="1"/>
</dbReference>
<dbReference type="InterPro" id="IPR001254">
    <property type="entry name" value="Trypsin_dom"/>
</dbReference>
<reference evidence="11" key="1">
    <citation type="submission" date="2016-06" db="EMBL/GenBank/DDBJ databases">
        <title>NZP2037 Pacbio-Illumina hybrid assembly.</title>
        <authorList>
            <person name="Ramsay J.P."/>
        </authorList>
    </citation>
    <scope>NUCLEOTIDE SEQUENCE [LARGE SCALE GENOMIC DNA]</scope>
    <source>
        <strain evidence="11">R7ANS::ICEMlSym2042</strain>
    </source>
</reference>
<dbReference type="InterPro" id="IPR018114">
    <property type="entry name" value="TRYPSIN_HIS"/>
</dbReference>
<keyword evidence="7" id="KW-0720">Serine protease</keyword>
<evidence type="ECO:0000256" key="4">
    <source>
        <dbReference type="ARBA" id="ARBA00022729"/>
    </source>
</evidence>